<dbReference type="EMBL" id="AMQM01003177">
    <property type="status" value="NOT_ANNOTATED_CDS"/>
    <property type="molecule type" value="Genomic_DNA"/>
</dbReference>
<evidence type="ECO:0000313" key="2">
    <source>
        <dbReference type="EnsemblMetazoa" id="HelroP169108"/>
    </source>
</evidence>
<dbReference type="AlphaFoldDB" id="T1F1E6"/>
<evidence type="ECO:0000313" key="3">
    <source>
        <dbReference type="Proteomes" id="UP000015101"/>
    </source>
</evidence>
<organism evidence="2 3">
    <name type="scientific">Helobdella robusta</name>
    <name type="common">Californian leech</name>
    <dbReference type="NCBI Taxonomy" id="6412"/>
    <lineage>
        <taxon>Eukaryota</taxon>
        <taxon>Metazoa</taxon>
        <taxon>Spiralia</taxon>
        <taxon>Lophotrochozoa</taxon>
        <taxon>Annelida</taxon>
        <taxon>Clitellata</taxon>
        <taxon>Hirudinea</taxon>
        <taxon>Rhynchobdellida</taxon>
        <taxon>Glossiphoniidae</taxon>
        <taxon>Helobdella</taxon>
    </lineage>
</organism>
<reference evidence="1 3" key="2">
    <citation type="journal article" date="2013" name="Nature">
        <title>Insights into bilaterian evolution from three spiralian genomes.</title>
        <authorList>
            <person name="Simakov O."/>
            <person name="Marletaz F."/>
            <person name="Cho S.J."/>
            <person name="Edsinger-Gonzales E."/>
            <person name="Havlak P."/>
            <person name="Hellsten U."/>
            <person name="Kuo D.H."/>
            <person name="Larsson T."/>
            <person name="Lv J."/>
            <person name="Arendt D."/>
            <person name="Savage R."/>
            <person name="Osoegawa K."/>
            <person name="de Jong P."/>
            <person name="Grimwood J."/>
            <person name="Chapman J.A."/>
            <person name="Shapiro H."/>
            <person name="Aerts A."/>
            <person name="Otillar R.P."/>
            <person name="Terry A.Y."/>
            <person name="Boore J.L."/>
            <person name="Grigoriev I.V."/>
            <person name="Lindberg D.R."/>
            <person name="Seaver E.C."/>
            <person name="Weisblat D.A."/>
            <person name="Putnam N.H."/>
            <person name="Rokhsar D.S."/>
        </authorList>
    </citation>
    <scope>NUCLEOTIDE SEQUENCE</scope>
</reference>
<accession>T1F1E6</accession>
<proteinExistence type="predicted"/>
<dbReference type="HOGENOM" id="CLU_1688652_0_0_1"/>
<dbReference type="EnsemblMetazoa" id="HelroT169108">
    <property type="protein sequence ID" value="HelroP169108"/>
    <property type="gene ID" value="HelroG169108"/>
</dbReference>
<reference evidence="3" key="1">
    <citation type="submission" date="2012-12" db="EMBL/GenBank/DDBJ databases">
        <authorList>
            <person name="Hellsten U."/>
            <person name="Grimwood J."/>
            <person name="Chapman J.A."/>
            <person name="Shapiro H."/>
            <person name="Aerts A."/>
            <person name="Otillar R.P."/>
            <person name="Terry A.Y."/>
            <person name="Boore J.L."/>
            <person name="Simakov O."/>
            <person name="Marletaz F."/>
            <person name="Cho S.-J."/>
            <person name="Edsinger-Gonzales E."/>
            <person name="Havlak P."/>
            <person name="Kuo D.-H."/>
            <person name="Larsson T."/>
            <person name="Lv J."/>
            <person name="Arendt D."/>
            <person name="Savage R."/>
            <person name="Osoegawa K."/>
            <person name="de Jong P."/>
            <person name="Lindberg D.R."/>
            <person name="Seaver E.C."/>
            <person name="Weisblat D.A."/>
            <person name="Putnam N.H."/>
            <person name="Grigoriev I.V."/>
            <person name="Rokhsar D.S."/>
        </authorList>
    </citation>
    <scope>NUCLEOTIDE SEQUENCE</scope>
</reference>
<gene>
    <name evidence="2" type="primary">20202646</name>
    <name evidence="1" type="ORF">HELRODRAFT_169108</name>
</gene>
<sequence length="156" mass="17846">MDELMTDRLSNKVNAVHDQICWKPAFKFKLREYENVYFDHGSSIFRISSTNFYHCVKSVTTRFAYSKIVNQVLKQLNFAKEFVAFISTGSFSQIPGPVCFKLPPSSVILAGGVSSRGECRVNFDCTAFPNSKKSLKDFRIITADMTIWMTIWVVFN</sequence>
<protein>
    <submittedName>
        <fullName evidence="1 2">Uncharacterized protein</fullName>
    </submittedName>
</protein>
<dbReference type="RefSeq" id="XP_009013185.1">
    <property type="nucleotide sequence ID" value="XM_009014937.1"/>
</dbReference>
<dbReference type="Proteomes" id="UP000015101">
    <property type="component" value="Unassembled WGS sequence"/>
</dbReference>
<name>T1F1E6_HELRO</name>
<dbReference type="CTD" id="20202646"/>
<keyword evidence="3" id="KW-1185">Reference proteome</keyword>
<dbReference type="GeneID" id="20202646"/>
<dbReference type="EMBL" id="KB096023">
    <property type="protein sequence ID" value="ESO09163.1"/>
    <property type="molecule type" value="Genomic_DNA"/>
</dbReference>
<reference evidence="2" key="3">
    <citation type="submission" date="2015-06" db="UniProtKB">
        <authorList>
            <consortium name="EnsemblMetazoa"/>
        </authorList>
    </citation>
    <scope>IDENTIFICATION</scope>
</reference>
<evidence type="ECO:0000313" key="1">
    <source>
        <dbReference type="EMBL" id="ESO09163.1"/>
    </source>
</evidence>
<dbReference type="InParanoid" id="T1F1E6"/>
<dbReference type="KEGG" id="hro:HELRODRAFT_169108"/>